<evidence type="ECO:0000313" key="3">
    <source>
        <dbReference type="Proteomes" id="UP000070544"/>
    </source>
</evidence>
<dbReference type="OrthoDB" id="428577at2759"/>
<dbReference type="AlphaFoldDB" id="A0A139AY50"/>
<evidence type="ECO:0000259" key="1">
    <source>
        <dbReference type="PROSITE" id="PS50053"/>
    </source>
</evidence>
<dbReference type="EMBL" id="KQ965733">
    <property type="protein sequence ID" value="KXS21375.1"/>
    <property type="molecule type" value="Genomic_DNA"/>
</dbReference>
<name>A0A139AY50_GONPJ</name>
<dbReference type="SUPFAM" id="SSF54236">
    <property type="entry name" value="Ubiquitin-like"/>
    <property type="match status" value="2"/>
</dbReference>
<reference evidence="2 3" key="1">
    <citation type="journal article" date="2015" name="Genome Biol. Evol.">
        <title>Phylogenomic analyses indicate that early fungi evolved digesting cell walls of algal ancestors of land plants.</title>
        <authorList>
            <person name="Chang Y."/>
            <person name="Wang S."/>
            <person name="Sekimoto S."/>
            <person name="Aerts A.L."/>
            <person name="Choi C."/>
            <person name="Clum A."/>
            <person name="LaButti K.M."/>
            <person name="Lindquist E.A."/>
            <person name="Yee Ngan C."/>
            <person name="Ohm R.A."/>
            <person name="Salamov A.A."/>
            <person name="Grigoriev I.V."/>
            <person name="Spatafora J.W."/>
            <person name="Berbee M.L."/>
        </authorList>
    </citation>
    <scope>NUCLEOTIDE SEQUENCE [LARGE SCALE GENOMIC DNA]</scope>
    <source>
        <strain evidence="2 3">JEL478</strain>
    </source>
</reference>
<dbReference type="InterPro" id="IPR019954">
    <property type="entry name" value="Ubiquitin_CS"/>
</dbReference>
<feature type="non-terminal residue" evidence="2">
    <location>
        <position position="1"/>
    </location>
</feature>
<dbReference type="InterPro" id="IPR050158">
    <property type="entry name" value="Ubiquitin_ubiquitin-like"/>
</dbReference>
<dbReference type="OMA" id="CLRGSMQ"/>
<dbReference type="PRINTS" id="PR00348">
    <property type="entry name" value="UBIQUITIN"/>
</dbReference>
<dbReference type="PANTHER" id="PTHR10666">
    <property type="entry name" value="UBIQUITIN"/>
    <property type="match status" value="1"/>
</dbReference>
<protein>
    <submittedName>
        <fullName evidence="2">Polyubiquitin</fullName>
    </submittedName>
</protein>
<organism evidence="2 3">
    <name type="scientific">Gonapodya prolifera (strain JEL478)</name>
    <name type="common">Monoblepharis prolifera</name>
    <dbReference type="NCBI Taxonomy" id="1344416"/>
    <lineage>
        <taxon>Eukaryota</taxon>
        <taxon>Fungi</taxon>
        <taxon>Fungi incertae sedis</taxon>
        <taxon>Chytridiomycota</taxon>
        <taxon>Chytridiomycota incertae sedis</taxon>
        <taxon>Monoblepharidomycetes</taxon>
        <taxon>Monoblepharidales</taxon>
        <taxon>Gonapodyaceae</taxon>
        <taxon>Gonapodya</taxon>
    </lineage>
</organism>
<gene>
    <name evidence="2" type="ORF">M427DRAFT_93788</name>
</gene>
<proteinExistence type="predicted"/>
<dbReference type="InterPro" id="IPR029071">
    <property type="entry name" value="Ubiquitin-like_domsf"/>
</dbReference>
<sequence>SGTTVTLEVLPYDNVKTLKQNLFERVDIPVDEQRLMFAGKQLATISSYYALREGATLDLVLRLMGGGEIDVTIKTLTGRKIDLKVQPDDLVDKVKAILEKCEKIPSATQVLIYAGKQLEDGKSLSDYNVKPNATIHLVLRLDGGRIAA</sequence>
<keyword evidence="3" id="KW-1185">Reference proteome</keyword>
<dbReference type="InterPro" id="IPR019956">
    <property type="entry name" value="Ubiquitin_dom"/>
</dbReference>
<dbReference type="Proteomes" id="UP000070544">
    <property type="component" value="Unassembled WGS sequence"/>
</dbReference>
<dbReference type="PROSITE" id="PS00299">
    <property type="entry name" value="UBIQUITIN_1"/>
    <property type="match status" value="1"/>
</dbReference>
<feature type="domain" description="Ubiquitin-like" evidence="1">
    <location>
        <begin position="1"/>
        <end position="66"/>
    </location>
</feature>
<dbReference type="SMART" id="SM00213">
    <property type="entry name" value="UBQ"/>
    <property type="match status" value="2"/>
</dbReference>
<dbReference type="Gene3D" id="3.10.20.90">
    <property type="entry name" value="Phosphatidylinositol 3-kinase Catalytic Subunit, Chain A, domain 1"/>
    <property type="match status" value="2"/>
</dbReference>
<dbReference type="Pfam" id="PF00240">
    <property type="entry name" value="ubiquitin"/>
    <property type="match status" value="2"/>
</dbReference>
<feature type="domain" description="Ubiquitin-like" evidence="1">
    <location>
        <begin position="69"/>
        <end position="144"/>
    </location>
</feature>
<dbReference type="InterPro" id="IPR000626">
    <property type="entry name" value="Ubiquitin-like_dom"/>
</dbReference>
<accession>A0A139AY50</accession>
<dbReference type="PROSITE" id="PS50053">
    <property type="entry name" value="UBIQUITIN_2"/>
    <property type="match status" value="2"/>
</dbReference>
<evidence type="ECO:0000313" key="2">
    <source>
        <dbReference type="EMBL" id="KXS21375.1"/>
    </source>
</evidence>
<dbReference type="STRING" id="1344416.A0A139AY50"/>